<dbReference type="InterPro" id="IPR036378">
    <property type="entry name" value="FAS1_dom_sf"/>
</dbReference>
<reference evidence="2 3" key="2">
    <citation type="submission" date="2018-06" db="EMBL/GenBank/DDBJ databases">
        <title>Metagenomic assembly of (sub)arctic Cyanobacteria and their associated microbiome from non-axenic cultures.</title>
        <authorList>
            <person name="Baurain D."/>
        </authorList>
    </citation>
    <scope>NUCLEOTIDE SEQUENCE [LARGE SCALE GENOMIC DNA]</scope>
    <source>
        <strain evidence="2">ULC129bin1</strain>
    </source>
</reference>
<evidence type="ECO:0000313" key="3">
    <source>
        <dbReference type="Proteomes" id="UP000249354"/>
    </source>
</evidence>
<dbReference type="EMBL" id="QBMC01000284">
    <property type="protein sequence ID" value="PZO08237.1"/>
    <property type="molecule type" value="Genomic_DNA"/>
</dbReference>
<dbReference type="SUPFAM" id="SSF82153">
    <property type="entry name" value="FAS1 domain"/>
    <property type="match status" value="1"/>
</dbReference>
<protein>
    <recommendedName>
        <fullName evidence="1">FAS1 domain-containing protein</fullName>
    </recommendedName>
</protein>
<comment type="caution">
    <text evidence="2">The sequence shown here is derived from an EMBL/GenBank/DDBJ whole genome shotgun (WGS) entry which is preliminary data.</text>
</comment>
<dbReference type="PANTHER" id="PTHR10900">
    <property type="entry name" value="PERIOSTIN-RELATED"/>
    <property type="match status" value="1"/>
</dbReference>
<name>A0A2W4TMI8_9CYAN</name>
<dbReference type="Gene3D" id="2.30.180.10">
    <property type="entry name" value="FAS1 domain"/>
    <property type="match status" value="1"/>
</dbReference>
<dbReference type="PROSITE" id="PS50213">
    <property type="entry name" value="FAS1"/>
    <property type="match status" value="1"/>
</dbReference>
<dbReference type="PANTHER" id="PTHR10900:SF77">
    <property type="entry name" value="FI19380P1"/>
    <property type="match status" value="1"/>
</dbReference>
<dbReference type="InterPro" id="IPR000782">
    <property type="entry name" value="FAS1_domain"/>
</dbReference>
<organism evidence="2 3">
    <name type="scientific">Leptolyngbya foveolarum</name>
    <dbReference type="NCBI Taxonomy" id="47253"/>
    <lineage>
        <taxon>Bacteria</taxon>
        <taxon>Bacillati</taxon>
        <taxon>Cyanobacteriota</taxon>
        <taxon>Cyanophyceae</taxon>
        <taxon>Leptolyngbyales</taxon>
        <taxon>Leptolyngbyaceae</taxon>
        <taxon>Leptolyngbya group</taxon>
        <taxon>Leptolyngbya</taxon>
    </lineage>
</organism>
<dbReference type="AlphaFoldDB" id="A0A2W4TMI8"/>
<feature type="domain" description="FAS1" evidence="1">
    <location>
        <begin position="5"/>
        <end position="135"/>
    </location>
</feature>
<evidence type="ECO:0000259" key="1">
    <source>
        <dbReference type="PROSITE" id="PS50213"/>
    </source>
</evidence>
<dbReference type="SMART" id="SM00554">
    <property type="entry name" value="FAS1"/>
    <property type="match status" value="1"/>
</dbReference>
<dbReference type="GO" id="GO:0005615">
    <property type="term" value="C:extracellular space"/>
    <property type="evidence" value="ECO:0007669"/>
    <property type="project" value="TreeGrafter"/>
</dbReference>
<evidence type="ECO:0000313" key="2">
    <source>
        <dbReference type="EMBL" id="PZO08237.1"/>
    </source>
</evidence>
<reference evidence="3" key="1">
    <citation type="submission" date="2018-04" db="EMBL/GenBank/DDBJ databases">
        <authorList>
            <person name="Cornet L."/>
        </authorList>
    </citation>
    <scope>NUCLEOTIDE SEQUENCE [LARGE SCALE GENOMIC DNA]</scope>
</reference>
<dbReference type="Pfam" id="PF02469">
    <property type="entry name" value="Fasciclin"/>
    <property type="match status" value="1"/>
</dbReference>
<dbReference type="InterPro" id="IPR050904">
    <property type="entry name" value="Adhesion/Biosynth-related"/>
</dbReference>
<sequence length="135" mass="13736">MAVAPSSILDVAAANGNFTTLVAAVKAAGLEDTLNSGTFTVFAPTDAAFAALPVGTVENLLKPENRDQLVTLLTRHVISGKVTAAMLPNSPSVETVQGENLVPTVTKDGVINSANVVQADVSASNGVIHVIDSVL</sequence>
<dbReference type="FunFam" id="2.30.180.10:FF:000032">
    <property type="entry name" value="Fasciclin domain-containing protein, putative"/>
    <property type="match status" value="1"/>
</dbReference>
<proteinExistence type="predicted"/>
<accession>A0A2W4TMI8</accession>
<dbReference type="Proteomes" id="UP000249354">
    <property type="component" value="Unassembled WGS sequence"/>
</dbReference>
<gene>
    <name evidence="2" type="ORF">DCF25_22400</name>
</gene>